<keyword evidence="3" id="KW-0812">Transmembrane</keyword>
<keyword evidence="5" id="KW-1185">Reference proteome</keyword>
<reference evidence="4 5" key="1">
    <citation type="journal article" date="2020" name="G3 (Bethesda)">
        <title>Improved Reference Genome for Cyclotella cryptica CCMP332, a Model for Cell Wall Morphogenesis, Salinity Adaptation, and Lipid Production in Diatoms (Bacillariophyta).</title>
        <authorList>
            <person name="Roberts W.R."/>
            <person name="Downey K.M."/>
            <person name="Ruck E.C."/>
            <person name="Traller J.C."/>
            <person name="Alverson A.J."/>
        </authorList>
    </citation>
    <scope>NUCLEOTIDE SEQUENCE [LARGE SCALE GENOMIC DNA]</scope>
    <source>
        <strain evidence="4 5">CCMP332</strain>
    </source>
</reference>
<evidence type="ECO:0000313" key="4">
    <source>
        <dbReference type="EMBL" id="KAL3785021.1"/>
    </source>
</evidence>
<sequence length="707" mass="79253">MNANTKINTNESSLPPTCCALHPTREATPTTTALDAVWKSRRRRRCRYVMTLAMISLLRVGMSLSSAGAFQSTSCWRGVKVRCRPASRPSKQVRQHGTPSELSAPSALFSFHKGHPPESDLPHKKQRADTKRHSHSPSASPLLNTAPHAKHVKVTHGKKMHSSSPQSTIDRLRVDLMRSQLSVSIAEQKASRLEVQLKEMTTNYQRAQQLLLASNENGSSKRNKPHLSKTQTQLNPVKRQYQKKASPTTLAAARGAAQTTPALSTPFTGNSFDDLPPFAAALAANAEREEMQKRRRLGLIEEAEMDMDLELELDGTSGRTDLEDASVNDMTGVSSMFAVETDAMAPDLYPITDTPTKNITSLSTEQRLSSLVDEKKKSTTASSTAYFGSALDNVASLLPADAGNYTDLFQTLNNNTINTINLQFTPTYIHDDIQTLRQKCILLTHQQAILNQKLSQSESLRKAQHAELKSSMTAERVLRGLQADWTRRLAEARKEMDGQKEEWKRELKDAQKAWEKEKMDLEKQIQQITEERDELTLLLENQKDIRFVIALFCDLATEHISSTLKEGKTRIVSSYSNSTSKIIRRVQFGKNPTPNRLLTVGGAAKQTRKRDTIVLFMSGVLQKVTSLKEKLRKGPSQIHSTLDNLPLHSMETDRNTNTPSLPDNETMPQLIRKNPRRSRLCHPDSLFAHKMPQLTTDTEVPYFMRVD</sequence>
<feature type="region of interest" description="Disordered" evidence="2">
    <location>
        <begin position="248"/>
        <end position="269"/>
    </location>
</feature>
<feature type="compositionally biased region" description="Basic and acidic residues" evidence="2">
    <location>
        <begin position="115"/>
        <end position="131"/>
    </location>
</feature>
<keyword evidence="3" id="KW-1133">Transmembrane helix</keyword>
<evidence type="ECO:0000313" key="5">
    <source>
        <dbReference type="Proteomes" id="UP001516023"/>
    </source>
</evidence>
<accession>A0ABD3PB58</accession>
<comment type="caution">
    <text evidence="4">The sequence shown here is derived from an EMBL/GenBank/DDBJ whole genome shotgun (WGS) entry which is preliminary data.</text>
</comment>
<feature type="compositionally biased region" description="Polar residues" evidence="2">
    <location>
        <begin position="655"/>
        <end position="667"/>
    </location>
</feature>
<keyword evidence="3" id="KW-0472">Membrane</keyword>
<gene>
    <name evidence="4" type="ORF">HJC23_007942</name>
</gene>
<feature type="compositionally biased region" description="Polar residues" evidence="2">
    <location>
        <begin position="89"/>
        <end position="103"/>
    </location>
</feature>
<dbReference type="Proteomes" id="UP001516023">
    <property type="component" value="Unassembled WGS sequence"/>
</dbReference>
<organism evidence="4 5">
    <name type="scientific">Cyclotella cryptica</name>
    <dbReference type="NCBI Taxonomy" id="29204"/>
    <lineage>
        <taxon>Eukaryota</taxon>
        <taxon>Sar</taxon>
        <taxon>Stramenopiles</taxon>
        <taxon>Ochrophyta</taxon>
        <taxon>Bacillariophyta</taxon>
        <taxon>Coscinodiscophyceae</taxon>
        <taxon>Thalassiosirophycidae</taxon>
        <taxon>Stephanodiscales</taxon>
        <taxon>Stephanodiscaceae</taxon>
        <taxon>Cyclotella</taxon>
    </lineage>
</organism>
<feature type="region of interest" description="Disordered" evidence="2">
    <location>
        <begin position="86"/>
        <end position="147"/>
    </location>
</feature>
<name>A0ABD3PB58_9STRA</name>
<feature type="region of interest" description="Disordered" evidence="2">
    <location>
        <begin position="635"/>
        <end position="668"/>
    </location>
</feature>
<evidence type="ECO:0000256" key="2">
    <source>
        <dbReference type="SAM" id="MobiDB-lite"/>
    </source>
</evidence>
<dbReference type="AlphaFoldDB" id="A0ABD3PB58"/>
<feature type="transmembrane region" description="Helical" evidence="3">
    <location>
        <begin position="48"/>
        <end position="70"/>
    </location>
</feature>
<proteinExistence type="predicted"/>
<protein>
    <submittedName>
        <fullName evidence="4">Uncharacterized protein</fullName>
    </submittedName>
</protein>
<feature type="coiled-coil region" evidence="1">
    <location>
        <begin position="482"/>
        <end position="545"/>
    </location>
</feature>
<evidence type="ECO:0000256" key="3">
    <source>
        <dbReference type="SAM" id="Phobius"/>
    </source>
</evidence>
<dbReference type="EMBL" id="JABMIG020000224">
    <property type="protein sequence ID" value="KAL3785021.1"/>
    <property type="molecule type" value="Genomic_DNA"/>
</dbReference>
<evidence type="ECO:0000256" key="1">
    <source>
        <dbReference type="SAM" id="Coils"/>
    </source>
</evidence>
<keyword evidence="1" id="KW-0175">Coiled coil</keyword>
<feature type="coiled-coil region" evidence="1">
    <location>
        <begin position="183"/>
        <end position="217"/>
    </location>
</feature>
<feature type="compositionally biased region" description="Low complexity" evidence="2">
    <location>
        <begin position="248"/>
        <end position="262"/>
    </location>
</feature>